<comment type="caution">
    <text evidence="4">The sequence shown here is derived from an EMBL/GenBank/DDBJ whole genome shotgun (WGS) entry which is preliminary data.</text>
</comment>
<feature type="domain" description="Retrotransposon gag" evidence="2">
    <location>
        <begin position="331"/>
        <end position="375"/>
    </location>
</feature>
<proteinExistence type="predicted"/>
<reference evidence="4 5" key="1">
    <citation type="submission" date="2013-09" db="EMBL/GenBank/DDBJ databases">
        <title>Corchorus capsularis genome sequencing.</title>
        <authorList>
            <person name="Alam M."/>
            <person name="Haque M.S."/>
            <person name="Islam M.S."/>
            <person name="Emdad E.M."/>
            <person name="Islam M.M."/>
            <person name="Ahmed B."/>
            <person name="Halim A."/>
            <person name="Hossen Q.M.M."/>
            <person name="Hossain M.Z."/>
            <person name="Ahmed R."/>
            <person name="Khan M.M."/>
            <person name="Islam R."/>
            <person name="Rashid M.M."/>
            <person name="Khan S.A."/>
            <person name="Rahman M.S."/>
            <person name="Alam M."/>
        </authorList>
    </citation>
    <scope>NUCLEOTIDE SEQUENCE [LARGE SCALE GENOMIC DNA]</scope>
    <source>
        <strain evidence="5">cv. CVL-1</strain>
        <tissue evidence="4">Whole seedling</tissue>
    </source>
</reference>
<protein>
    <submittedName>
        <fullName evidence="4">Retrotransposon gag protein</fullName>
    </submittedName>
</protein>
<dbReference type="Pfam" id="PF03732">
    <property type="entry name" value="Retrotrans_gag"/>
    <property type="match status" value="1"/>
</dbReference>
<dbReference type="PANTHER" id="PTHR33437:SF2">
    <property type="entry name" value="OS06G0361200 PROTEIN"/>
    <property type="match status" value="1"/>
</dbReference>
<organism evidence="4 5">
    <name type="scientific">Corchorus capsularis</name>
    <name type="common">Jute</name>
    <dbReference type="NCBI Taxonomy" id="210143"/>
    <lineage>
        <taxon>Eukaryota</taxon>
        <taxon>Viridiplantae</taxon>
        <taxon>Streptophyta</taxon>
        <taxon>Embryophyta</taxon>
        <taxon>Tracheophyta</taxon>
        <taxon>Spermatophyta</taxon>
        <taxon>Magnoliopsida</taxon>
        <taxon>eudicotyledons</taxon>
        <taxon>Gunneridae</taxon>
        <taxon>Pentapetalae</taxon>
        <taxon>rosids</taxon>
        <taxon>malvids</taxon>
        <taxon>Malvales</taxon>
        <taxon>Malvaceae</taxon>
        <taxon>Grewioideae</taxon>
        <taxon>Apeibeae</taxon>
        <taxon>Corchorus</taxon>
    </lineage>
</organism>
<keyword evidence="5" id="KW-1185">Reference proteome</keyword>
<dbReference type="EMBL" id="AWWV01016403">
    <property type="protein sequence ID" value="OMO49723.1"/>
    <property type="molecule type" value="Genomic_DNA"/>
</dbReference>
<dbReference type="PANTHER" id="PTHR33437">
    <property type="entry name" value="OS06G0361200 PROTEIN"/>
    <property type="match status" value="1"/>
</dbReference>
<evidence type="ECO:0000313" key="4">
    <source>
        <dbReference type="EMBL" id="OMO49723.1"/>
    </source>
</evidence>
<evidence type="ECO:0000259" key="3">
    <source>
        <dbReference type="Pfam" id="PF26130"/>
    </source>
</evidence>
<dbReference type="InterPro" id="IPR005162">
    <property type="entry name" value="Retrotrans_gag_dom"/>
</dbReference>
<dbReference type="Proteomes" id="UP000188268">
    <property type="component" value="Unassembled WGS sequence"/>
</dbReference>
<gene>
    <name evidence="4" type="ORF">CCACVL1_30832</name>
</gene>
<accession>A0A1R3FV46</accession>
<dbReference type="AlphaFoldDB" id="A0A1R3FV46"/>
<feature type="coiled-coil region" evidence="1">
    <location>
        <begin position="167"/>
        <end position="201"/>
    </location>
</feature>
<dbReference type="Gramene" id="OMO49723">
    <property type="protein sequence ID" value="OMO49723"/>
    <property type="gene ID" value="CCACVL1_30832"/>
</dbReference>
<sequence length="382" mass="43427">MAFSLCTVRVHYQGRFEWQGPRLRYVDGLVNDIRIDLDKLSYSQIKEVLEDNGYKNVQNIYYLRLGFRLEKGLRRVFSDDSAMGMISDALSRNFVEIFIEHSVQEGPEIFLALPPPDNNANDEDHDELHVEMNNEGNDGGGVQDQGVGPSLPLISFPEDSNHQKISMASLEEQVASLAKAVESLANNIKEKDEQISFLMMKVVENKGKDKPQILQQVDETTAENSNNKNVQEFGENSTKVAAEDLQSISSDQIKELIKEAIKDQAENIAPLSYTYAKSYSQRIDCMKMPDNYQPSKFQQFDGKGNPRQPVAHFVETCNNAGTYGDLMVKQFVRSLKGNAFDWYTDLEPGSIDNWEQLEHEFLNRFYSTRHIVSLIELTSVTM</sequence>
<dbReference type="Pfam" id="PF26130">
    <property type="entry name" value="PB1-like"/>
    <property type="match status" value="1"/>
</dbReference>
<evidence type="ECO:0000259" key="2">
    <source>
        <dbReference type="Pfam" id="PF03732"/>
    </source>
</evidence>
<keyword evidence="1" id="KW-0175">Coiled coil</keyword>
<evidence type="ECO:0000313" key="5">
    <source>
        <dbReference type="Proteomes" id="UP000188268"/>
    </source>
</evidence>
<dbReference type="OrthoDB" id="1729438at2759"/>
<feature type="domain" description="PB1-like" evidence="3">
    <location>
        <begin position="6"/>
        <end position="101"/>
    </location>
</feature>
<dbReference type="InterPro" id="IPR058594">
    <property type="entry name" value="PB1-like_dom_pln"/>
</dbReference>
<evidence type="ECO:0000256" key="1">
    <source>
        <dbReference type="SAM" id="Coils"/>
    </source>
</evidence>
<dbReference type="STRING" id="210143.A0A1R3FV46"/>
<name>A0A1R3FV46_COCAP</name>